<feature type="domain" description="BTB" evidence="12">
    <location>
        <begin position="34"/>
        <end position="97"/>
    </location>
</feature>
<dbReference type="InterPro" id="IPR013087">
    <property type="entry name" value="Znf_C2H2_type"/>
</dbReference>
<keyword evidence="2" id="KW-0479">Metal-binding</keyword>
<feature type="region of interest" description="Disordered" evidence="11">
    <location>
        <begin position="180"/>
        <end position="254"/>
    </location>
</feature>
<dbReference type="PROSITE" id="PS00028">
    <property type="entry name" value="ZINC_FINGER_C2H2_1"/>
    <property type="match status" value="2"/>
</dbReference>
<keyword evidence="7" id="KW-0238">DNA-binding</keyword>
<keyword evidence="6" id="KW-0805">Transcription regulation</keyword>
<feature type="region of interest" description="Disordered" evidence="11">
    <location>
        <begin position="300"/>
        <end position="325"/>
    </location>
</feature>
<keyword evidence="3" id="KW-0677">Repeat</keyword>
<dbReference type="Gene3D" id="3.30.160.60">
    <property type="entry name" value="Classic Zinc Finger"/>
    <property type="match status" value="2"/>
</dbReference>
<evidence type="ECO:0000256" key="3">
    <source>
        <dbReference type="ARBA" id="ARBA00022737"/>
    </source>
</evidence>
<reference evidence="14 15" key="1">
    <citation type="submission" date="2021-04" db="EMBL/GenBank/DDBJ databases">
        <authorList>
            <person name="Bliznina A."/>
        </authorList>
    </citation>
    <scope>NUCLEOTIDE SEQUENCE [LARGE SCALE GENOMIC DNA]</scope>
</reference>
<evidence type="ECO:0000256" key="8">
    <source>
        <dbReference type="ARBA" id="ARBA00023163"/>
    </source>
</evidence>
<evidence type="ECO:0000259" key="12">
    <source>
        <dbReference type="PROSITE" id="PS50097"/>
    </source>
</evidence>
<keyword evidence="15" id="KW-1185">Reference proteome</keyword>
<dbReference type="PROSITE" id="PS50157">
    <property type="entry name" value="ZINC_FINGER_C2H2_2"/>
    <property type="match status" value="2"/>
</dbReference>
<dbReference type="SUPFAM" id="SSF54695">
    <property type="entry name" value="POZ domain"/>
    <property type="match status" value="1"/>
</dbReference>
<evidence type="ECO:0000256" key="4">
    <source>
        <dbReference type="ARBA" id="ARBA00022771"/>
    </source>
</evidence>
<evidence type="ECO:0000256" key="1">
    <source>
        <dbReference type="ARBA" id="ARBA00004123"/>
    </source>
</evidence>
<dbReference type="PANTHER" id="PTHR46105:SF5">
    <property type="entry name" value="ZINC FINGER AND BTB DOMAIN-CONTAINING PROTEIN 44 ISOFORM X1"/>
    <property type="match status" value="1"/>
</dbReference>
<keyword evidence="4 10" id="KW-0863">Zinc-finger</keyword>
<sequence length="543" mass="59777">MPENSVKMITHRDDQHHEQLFMRLNLFRKENMLVDLTIVVEGQEFGAHKIVMAACSNFFLQEGCGQPRVVLNNANVTVKGFLPLLEYAYTSVLNVPQSDVNDVFLASVHLHIQPVSDFLRKFTSMQSSPGPMANSLQQLEMLRLVLGMSQGNNGGQDAQALLKDNIPQLLQILKMSNELNNQQQQQQPNSAIVTPQESPVTVASNDSCCSPQKDISTVSSQNGDGDETTESSLGAKIDSGMSEGHQGDEENPEFDDNLNKNNNMGLMVPQSPNSSVSSNQANLSVIAMDTDPCIPTPGTVVGRTRTGKPLTQPDLPALPPTGQYMPVRRRTLPTSIPKPHVCQICGSRFTRYHNLKQHIKLHSGVKPFECDICGKRFTRNYTLRLHKAKHTGQQQFSCGSCAFTTSSPADIKAHYRMHQHQPGGARPFRNDDAPPSMVHSSPYQQFDPSLTMNPLLATLTQNLLNSQRQAAQSAQAQLSAALLNNSSQSNPENIATINPGSPSGSEGSEHHQPQFENNSEDEEQSLQIDEHADEKMEDIKVEV</sequence>
<evidence type="ECO:0000313" key="14">
    <source>
        <dbReference type="EMBL" id="CAG5104726.1"/>
    </source>
</evidence>
<accession>A0ABN7SUE4</accession>
<feature type="compositionally biased region" description="Polar residues" evidence="11">
    <location>
        <begin position="188"/>
        <end position="223"/>
    </location>
</feature>
<evidence type="ECO:0000256" key="10">
    <source>
        <dbReference type="PROSITE-ProRule" id="PRU00042"/>
    </source>
</evidence>
<evidence type="ECO:0000256" key="5">
    <source>
        <dbReference type="ARBA" id="ARBA00022833"/>
    </source>
</evidence>
<dbReference type="InterPro" id="IPR036236">
    <property type="entry name" value="Znf_C2H2_sf"/>
</dbReference>
<dbReference type="EMBL" id="OU015566">
    <property type="protein sequence ID" value="CAG5104726.1"/>
    <property type="molecule type" value="Genomic_DNA"/>
</dbReference>
<evidence type="ECO:0000256" key="11">
    <source>
        <dbReference type="SAM" id="MobiDB-lite"/>
    </source>
</evidence>
<evidence type="ECO:0000256" key="7">
    <source>
        <dbReference type="ARBA" id="ARBA00023125"/>
    </source>
</evidence>
<feature type="region of interest" description="Disordered" evidence="11">
    <location>
        <begin position="416"/>
        <end position="446"/>
    </location>
</feature>
<name>A0ABN7SUE4_OIKDI</name>
<dbReference type="SMART" id="SM00225">
    <property type="entry name" value="BTB"/>
    <property type="match status" value="1"/>
</dbReference>
<feature type="compositionally biased region" description="Basic and acidic residues" evidence="11">
    <location>
        <begin position="528"/>
        <end position="543"/>
    </location>
</feature>
<dbReference type="SMART" id="SM00355">
    <property type="entry name" value="ZnF_C2H2"/>
    <property type="match status" value="3"/>
</dbReference>
<keyword evidence="9" id="KW-0539">Nucleus</keyword>
<feature type="region of interest" description="Disordered" evidence="11">
    <location>
        <begin position="486"/>
        <end position="543"/>
    </location>
</feature>
<dbReference type="Pfam" id="PF00096">
    <property type="entry name" value="zf-C2H2"/>
    <property type="match status" value="2"/>
</dbReference>
<comment type="subcellular location">
    <subcellularLocation>
        <location evidence="1">Nucleus</location>
    </subcellularLocation>
</comment>
<evidence type="ECO:0000256" key="9">
    <source>
        <dbReference type="ARBA" id="ARBA00023242"/>
    </source>
</evidence>
<keyword evidence="5" id="KW-0862">Zinc</keyword>
<protein>
    <submittedName>
        <fullName evidence="14">Oidioi.mRNA.OKI2018_I69.chr1.g1486.t1.cds</fullName>
    </submittedName>
</protein>
<dbReference type="Proteomes" id="UP001158576">
    <property type="component" value="Chromosome 1"/>
</dbReference>
<dbReference type="InterPro" id="IPR000210">
    <property type="entry name" value="BTB/POZ_dom"/>
</dbReference>
<evidence type="ECO:0000313" key="15">
    <source>
        <dbReference type="Proteomes" id="UP001158576"/>
    </source>
</evidence>
<feature type="domain" description="C2H2-type" evidence="13">
    <location>
        <begin position="368"/>
        <end position="395"/>
    </location>
</feature>
<dbReference type="Pfam" id="PF00651">
    <property type="entry name" value="BTB"/>
    <property type="match status" value="1"/>
</dbReference>
<feature type="domain" description="C2H2-type" evidence="13">
    <location>
        <begin position="340"/>
        <end position="367"/>
    </location>
</feature>
<dbReference type="PROSITE" id="PS50097">
    <property type="entry name" value="BTB"/>
    <property type="match status" value="1"/>
</dbReference>
<dbReference type="Gene3D" id="3.30.710.10">
    <property type="entry name" value="Potassium Channel Kv1.1, Chain A"/>
    <property type="match status" value="1"/>
</dbReference>
<dbReference type="InterPro" id="IPR011333">
    <property type="entry name" value="SKP1/BTB/POZ_sf"/>
</dbReference>
<evidence type="ECO:0000256" key="2">
    <source>
        <dbReference type="ARBA" id="ARBA00022723"/>
    </source>
</evidence>
<proteinExistence type="predicted"/>
<dbReference type="SUPFAM" id="SSF57667">
    <property type="entry name" value="beta-beta-alpha zinc fingers"/>
    <property type="match status" value="2"/>
</dbReference>
<gene>
    <name evidence="14" type="ORF">OKIOD_LOCUS10251</name>
</gene>
<evidence type="ECO:0000259" key="13">
    <source>
        <dbReference type="PROSITE" id="PS50157"/>
    </source>
</evidence>
<evidence type="ECO:0000256" key="6">
    <source>
        <dbReference type="ARBA" id="ARBA00023015"/>
    </source>
</evidence>
<keyword evidence="8" id="KW-0804">Transcription</keyword>
<dbReference type="PANTHER" id="PTHR46105">
    <property type="entry name" value="AGAP004733-PA"/>
    <property type="match status" value="1"/>
</dbReference>
<organism evidence="14 15">
    <name type="scientific">Oikopleura dioica</name>
    <name type="common">Tunicate</name>
    <dbReference type="NCBI Taxonomy" id="34765"/>
    <lineage>
        <taxon>Eukaryota</taxon>
        <taxon>Metazoa</taxon>
        <taxon>Chordata</taxon>
        <taxon>Tunicata</taxon>
        <taxon>Appendicularia</taxon>
        <taxon>Copelata</taxon>
        <taxon>Oikopleuridae</taxon>
        <taxon>Oikopleura</taxon>
    </lineage>
</organism>
<dbReference type="InterPro" id="IPR050457">
    <property type="entry name" value="ZnFinger_BTB_dom_contain"/>
</dbReference>